<dbReference type="PANTHER" id="PTHR31528:SF1">
    <property type="entry name" value="4-AMINO-5-HYDROXYMETHYL-2-METHYLPYRIMIDINE PHOSPHATE SYNTHASE THI11-RELATED"/>
    <property type="match status" value="1"/>
</dbReference>
<accession>A0AAC9LFB8</accession>
<keyword evidence="7" id="KW-0663">Pyridoxal phosphate</keyword>
<protein>
    <recommendedName>
        <fullName evidence="10">Thiamine pyrimidine synthase</fullName>
    </recommendedName>
</protein>
<evidence type="ECO:0000256" key="6">
    <source>
        <dbReference type="ARBA" id="ARBA00022723"/>
    </source>
</evidence>
<evidence type="ECO:0000259" key="13">
    <source>
        <dbReference type="SMART" id="SM00062"/>
    </source>
</evidence>
<evidence type="ECO:0000256" key="3">
    <source>
        <dbReference type="ARBA" id="ARBA00009406"/>
    </source>
</evidence>
<dbReference type="GO" id="GO:0016740">
    <property type="term" value="F:transferase activity"/>
    <property type="evidence" value="ECO:0007669"/>
    <property type="project" value="UniProtKB-KW"/>
</dbReference>
<dbReference type="GO" id="GO:0046872">
    <property type="term" value="F:metal ion binding"/>
    <property type="evidence" value="ECO:0007669"/>
    <property type="project" value="UniProtKB-KW"/>
</dbReference>
<evidence type="ECO:0000256" key="11">
    <source>
        <dbReference type="ARBA" id="ARBA00048179"/>
    </source>
</evidence>
<evidence type="ECO:0000256" key="7">
    <source>
        <dbReference type="ARBA" id="ARBA00022898"/>
    </source>
</evidence>
<comment type="function">
    <text evidence="1">Responsible for the formation of the pyrimidine heterocycle in the thiamine biosynthesis pathway. Catalyzes the formation of hydroxymethylpyrimidine phosphate (HMP-P) from histidine and pyridoxal phosphate (PLP). The protein uses PLP and the active site histidine to form HMP-P, generating an inactive enzyme. The enzyme can only undergo a single turnover, which suggests it is a suicide enzyme.</text>
</comment>
<comment type="pathway">
    <text evidence="2">Cofactor biosynthesis; thiamine diphosphate biosynthesis.</text>
</comment>
<keyword evidence="6" id="KW-0479">Metal-binding</keyword>
<keyword evidence="9" id="KW-0408">Iron</keyword>
<evidence type="ECO:0000256" key="10">
    <source>
        <dbReference type="ARBA" id="ARBA00033171"/>
    </source>
</evidence>
<keyword evidence="8" id="KW-0784">Thiamine biosynthesis</keyword>
<dbReference type="InterPro" id="IPR015168">
    <property type="entry name" value="SsuA/THI5"/>
</dbReference>
<dbReference type="AlphaFoldDB" id="A0AAC9LFB8"/>
<dbReference type="GO" id="GO:0009228">
    <property type="term" value="P:thiamine biosynthetic process"/>
    <property type="evidence" value="ECO:0007669"/>
    <property type="project" value="UniProtKB-KW"/>
</dbReference>
<feature type="signal peptide" evidence="12">
    <location>
        <begin position="1"/>
        <end position="21"/>
    </location>
</feature>
<keyword evidence="5" id="KW-0808">Transferase</keyword>
<evidence type="ECO:0000313" key="14">
    <source>
        <dbReference type="EMBL" id="APU16813.1"/>
    </source>
</evidence>
<dbReference type="SUPFAM" id="SSF53850">
    <property type="entry name" value="Periplasmic binding protein-like II"/>
    <property type="match status" value="1"/>
</dbReference>
<dbReference type="RefSeq" id="WP_075742284.1">
    <property type="nucleotide sequence ID" value="NZ_CP016076.1"/>
</dbReference>
<sequence>MHLPRLGARVVAALGVVAALAVGACSPAAMLRDSSLAGGGDTTAVTIQIDGSAVPYYAPLYAAVEQGYFADEGLDVEFSYANGADIVQNVAAGNVDFGFPNADSVITARANGVRTSVVHTTYQRGIGALLFDNASGISSPADLAGRSVAVTDLGSPNYAQLQAMLAREGLSLDDVQLRTIGTGAIVQALQNGEVDAIAFSRLRYFALRTAGVDVGQILSDEYLPSFGNVLITGPETASLRPQVAGGFARALDAGIQHTIDNVEETVDMAIEKYAPTFEGQNAEIADVVREVFVAELWQSDQTREHGLGHGDLDRWQAAIDSQAEFGLIEETFDAADLVRNADDIDK</sequence>
<dbReference type="Proteomes" id="UP000185511">
    <property type="component" value="Chromosome"/>
</dbReference>
<reference evidence="15" key="1">
    <citation type="submission" date="2016-06" db="EMBL/GenBank/DDBJ databases">
        <title>Complete genome sequence of Actinoalloteichus fjordicus DSM 46855 (=ADI127-17), type strain of the new species Actinoalloteichus fjordicus.</title>
        <authorList>
            <person name="Ruckert C."/>
            <person name="Nouioui I."/>
            <person name="Willmese J."/>
            <person name="van Wezel G."/>
            <person name="Klenk H.-P."/>
            <person name="Kalinowski J."/>
            <person name="Zotchev S.B."/>
        </authorList>
    </citation>
    <scope>NUCLEOTIDE SEQUENCE [LARGE SCALE GENOMIC DNA]</scope>
    <source>
        <strain evidence="15">ADI127-7</strain>
    </source>
</reference>
<dbReference type="PANTHER" id="PTHR31528">
    <property type="entry name" value="4-AMINO-5-HYDROXYMETHYL-2-METHYLPYRIMIDINE PHOSPHATE SYNTHASE THI11-RELATED"/>
    <property type="match status" value="1"/>
</dbReference>
<comment type="similarity">
    <text evidence="3">Belongs to the NMT1/THI5 family.</text>
</comment>
<feature type="chain" id="PRO_5042294749" description="Thiamine pyrimidine synthase" evidence="12">
    <location>
        <begin position="22"/>
        <end position="346"/>
    </location>
</feature>
<proteinExistence type="inferred from homology"/>
<dbReference type="Gene3D" id="3.40.190.10">
    <property type="entry name" value="Periplasmic binding protein-like II"/>
    <property type="match status" value="2"/>
</dbReference>
<evidence type="ECO:0000256" key="12">
    <source>
        <dbReference type="SAM" id="SignalP"/>
    </source>
</evidence>
<dbReference type="PROSITE" id="PS51257">
    <property type="entry name" value="PROKAR_LIPOPROTEIN"/>
    <property type="match status" value="1"/>
</dbReference>
<evidence type="ECO:0000256" key="4">
    <source>
        <dbReference type="ARBA" id="ARBA00011738"/>
    </source>
</evidence>
<organism evidence="14 15">
    <name type="scientific">Actinoalloteichus fjordicus</name>
    <dbReference type="NCBI Taxonomy" id="1612552"/>
    <lineage>
        <taxon>Bacteria</taxon>
        <taxon>Bacillati</taxon>
        <taxon>Actinomycetota</taxon>
        <taxon>Actinomycetes</taxon>
        <taxon>Pseudonocardiales</taxon>
        <taxon>Pseudonocardiaceae</taxon>
        <taxon>Actinoalloteichus</taxon>
    </lineage>
</organism>
<evidence type="ECO:0000256" key="8">
    <source>
        <dbReference type="ARBA" id="ARBA00022977"/>
    </source>
</evidence>
<dbReference type="InterPro" id="IPR027939">
    <property type="entry name" value="NMT1/THI5"/>
</dbReference>
<dbReference type="EMBL" id="CP016076">
    <property type="protein sequence ID" value="APU16813.1"/>
    <property type="molecule type" value="Genomic_DNA"/>
</dbReference>
<comment type="subunit">
    <text evidence="4">Homodimer.</text>
</comment>
<evidence type="ECO:0000256" key="5">
    <source>
        <dbReference type="ARBA" id="ARBA00022679"/>
    </source>
</evidence>
<evidence type="ECO:0000256" key="9">
    <source>
        <dbReference type="ARBA" id="ARBA00023004"/>
    </source>
</evidence>
<evidence type="ECO:0000313" key="15">
    <source>
        <dbReference type="Proteomes" id="UP000185511"/>
    </source>
</evidence>
<evidence type="ECO:0000256" key="1">
    <source>
        <dbReference type="ARBA" id="ARBA00003469"/>
    </source>
</evidence>
<gene>
    <name evidence="14" type="ORF">UA74_23975</name>
</gene>
<name>A0AAC9LFB8_9PSEU</name>
<comment type="catalytic activity">
    <reaction evidence="11">
        <text>N(6)-(pyridoxal phosphate)-L-lysyl-[4-amino-5-hydroxymethyl-2-methylpyrimidine phosphate synthase] + L-histidyl-[4-amino-5-hydroxymethyl-2-methylpyrimidine phosphate synthase] + 2 Fe(3+) + 4 H2O = L-lysyl-[4-amino-5-hydroxymethyl-2-methylpyrimidine phosphate synthase] + (2S)-2-amino-5-hydroxy-4-oxopentanoyl-[4-amino-5-hydroxymethyl-2-methylpyrimidine phosphate synthase] + 4-amino-2-methyl-5-(phosphooxymethyl)pyrimidine + 3-oxopropanoate + 2 Fe(2+) + 2 H(+)</text>
        <dbReference type="Rhea" id="RHEA:65756"/>
        <dbReference type="Rhea" id="RHEA-COMP:16892"/>
        <dbReference type="Rhea" id="RHEA-COMP:16893"/>
        <dbReference type="Rhea" id="RHEA-COMP:16894"/>
        <dbReference type="Rhea" id="RHEA-COMP:16895"/>
        <dbReference type="ChEBI" id="CHEBI:15377"/>
        <dbReference type="ChEBI" id="CHEBI:15378"/>
        <dbReference type="ChEBI" id="CHEBI:29033"/>
        <dbReference type="ChEBI" id="CHEBI:29034"/>
        <dbReference type="ChEBI" id="CHEBI:29969"/>
        <dbReference type="ChEBI" id="CHEBI:29979"/>
        <dbReference type="ChEBI" id="CHEBI:33190"/>
        <dbReference type="ChEBI" id="CHEBI:58354"/>
        <dbReference type="ChEBI" id="CHEBI:143915"/>
        <dbReference type="ChEBI" id="CHEBI:157692"/>
    </reaction>
    <physiologicalReaction direction="left-to-right" evidence="11">
        <dbReference type="Rhea" id="RHEA:65757"/>
    </physiologicalReaction>
</comment>
<dbReference type="InterPro" id="IPR001638">
    <property type="entry name" value="Solute-binding_3/MltF_N"/>
</dbReference>
<dbReference type="Pfam" id="PF09084">
    <property type="entry name" value="NMT1"/>
    <property type="match status" value="1"/>
</dbReference>
<feature type="domain" description="Solute-binding protein family 3/N-terminal" evidence="13">
    <location>
        <begin position="46"/>
        <end position="269"/>
    </location>
</feature>
<dbReference type="SMART" id="SM00062">
    <property type="entry name" value="PBPb"/>
    <property type="match status" value="1"/>
</dbReference>
<keyword evidence="12" id="KW-0732">Signal</keyword>
<dbReference type="KEGG" id="acad:UA74_23975"/>
<keyword evidence="15" id="KW-1185">Reference proteome</keyword>
<evidence type="ECO:0000256" key="2">
    <source>
        <dbReference type="ARBA" id="ARBA00004948"/>
    </source>
</evidence>